<evidence type="ECO:0000256" key="2">
    <source>
        <dbReference type="SAM" id="MobiDB-lite"/>
    </source>
</evidence>
<dbReference type="OrthoDB" id="9800417at2"/>
<accession>A0A346NIM2</accession>
<dbReference type="RefSeq" id="WP_117315376.1">
    <property type="nucleotide sequence ID" value="NZ_CP031769.1"/>
</dbReference>
<dbReference type="GO" id="GO:0000272">
    <property type="term" value="P:polysaccharide catabolic process"/>
    <property type="evidence" value="ECO:0007669"/>
    <property type="project" value="InterPro"/>
</dbReference>
<feature type="domain" description="LTD" evidence="4">
    <location>
        <begin position="8"/>
        <end position="185"/>
    </location>
</feature>
<dbReference type="Pfam" id="PF00404">
    <property type="entry name" value="Dockerin_1"/>
    <property type="match status" value="1"/>
</dbReference>
<evidence type="ECO:0000256" key="3">
    <source>
        <dbReference type="SAM" id="SignalP"/>
    </source>
</evidence>
<dbReference type="GO" id="GO:0004519">
    <property type="term" value="F:endonuclease activity"/>
    <property type="evidence" value="ECO:0007669"/>
    <property type="project" value="UniProtKB-KW"/>
</dbReference>
<feature type="signal peptide" evidence="3">
    <location>
        <begin position="1"/>
        <end position="19"/>
    </location>
</feature>
<dbReference type="PROSITE" id="PS00018">
    <property type="entry name" value="EF_HAND_1"/>
    <property type="match status" value="1"/>
</dbReference>
<dbReference type="InterPro" id="IPR044925">
    <property type="entry name" value="His-Me_finger_sf"/>
</dbReference>
<dbReference type="InterPro" id="IPR036691">
    <property type="entry name" value="Endo/exonu/phosph_ase_sf"/>
</dbReference>
<dbReference type="CDD" id="cd10283">
    <property type="entry name" value="MnuA_DNase1-like"/>
    <property type="match status" value="1"/>
</dbReference>
<dbReference type="PROSITE" id="PS51841">
    <property type="entry name" value="LTD"/>
    <property type="match status" value="2"/>
</dbReference>
<dbReference type="InterPro" id="IPR036415">
    <property type="entry name" value="Lamin_tail_dom_sf"/>
</dbReference>
<dbReference type="NCBIfam" id="NF033681">
    <property type="entry name" value="ExeM_NucH_DNase"/>
    <property type="match status" value="1"/>
</dbReference>
<keyword evidence="5" id="KW-0378">Hydrolase</keyword>
<dbReference type="InterPro" id="IPR007346">
    <property type="entry name" value="Endonuclease-I"/>
</dbReference>
<name>A0A346NIM2_9ALTE</name>
<dbReference type="EMBL" id="CP031769">
    <property type="protein sequence ID" value="AXR05379.1"/>
    <property type="molecule type" value="Genomic_DNA"/>
</dbReference>
<dbReference type="Gene3D" id="1.10.1330.10">
    <property type="entry name" value="Dockerin domain"/>
    <property type="match status" value="1"/>
</dbReference>
<keyword evidence="5" id="KW-0540">Nuclease</keyword>
<dbReference type="InterPro" id="IPR018247">
    <property type="entry name" value="EF_Hand_1_Ca_BS"/>
</dbReference>
<dbReference type="InterPro" id="IPR036439">
    <property type="entry name" value="Dockerin_dom_sf"/>
</dbReference>
<dbReference type="Pfam" id="PF00932">
    <property type="entry name" value="LTD"/>
    <property type="match status" value="2"/>
</dbReference>
<dbReference type="InterPro" id="IPR047971">
    <property type="entry name" value="ExeM-like"/>
</dbReference>
<keyword evidence="3" id="KW-0732">Signal</keyword>
<evidence type="ECO:0000313" key="6">
    <source>
        <dbReference type="Proteomes" id="UP000262073"/>
    </source>
</evidence>
<keyword evidence="5" id="KW-0255">Endonuclease</keyword>
<dbReference type="PANTHER" id="PTHR42834:SF1">
    <property type="entry name" value="ENDONUCLEASE_EXONUCLEASE_PHOSPHATASE FAMILY PROTEIN (AFU_ORTHOLOGUE AFUA_3G09210)"/>
    <property type="match status" value="1"/>
</dbReference>
<feature type="region of interest" description="Disordered" evidence="2">
    <location>
        <begin position="172"/>
        <end position="198"/>
    </location>
</feature>
<evidence type="ECO:0000256" key="1">
    <source>
        <dbReference type="ARBA" id="ARBA00006429"/>
    </source>
</evidence>
<reference evidence="5 6" key="1">
    <citation type="submission" date="2018-08" db="EMBL/GenBank/DDBJ databases">
        <title>Salinimonas sediminis sp. nov., a piezophilic bacterium isolated from a deep-sea sediment sample from the New Britain Trench.</title>
        <authorList>
            <person name="Cao J."/>
        </authorList>
    </citation>
    <scope>NUCLEOTIDE SEQUENCE [LARGE SCALE GENOMIC DNA]</scope>
    <source>
        <strain evidence="5 6">N102</strain>
    </source>
</reference>
<comment type="similarity">
    <text evidence="1">Belongs to the EndA/NucM nuclease family.</text>
</comment>
<feature type="compositionally biased region" description="Low complexity" evidence="2">
    <location>
        <begin position="292"/>
        <end position="301"/>
    </location>
</feature>
<dbReference type="InterPro" id="IPR005135">
    <property type="entry name" value="Endo/exonuclease/phosphatase"/>
</dbReference>
<dbReference type="Pfam" id="PF04231">
    <property type="entry name" value="Endonuclease_1"/>
    <property type="match status" value="1"/>
</dbReference>
<gene>
    <name evidence="5" type="ORF">D0Y50_02745</name>
</gene>
<keyword evidence="6" id="KW-1185">Reference proteome</keyword>
<sequence>MKKIALLPFAFCLSSAASADLLISQYIEGSSNNKAIELYNTSDSAVDLGEYTLSFYFNGSTSAGTVIELSGSLAAGQTYIIADDSADGSITALANLNSSHSFFNGDDAIILKAGSQIIDSLGQLGVDPGSQWGSGLTSTQDNTLIRLESVASGDTDPSDSFDPATEFRGLEKDDFSGLGEHTYTPTDGGGDGDTGGEDGDLAGVCTNCPALDKVADASTFDPAIYYSAVQSEIDAGSDVSILRQRISETLASGHRQLTYSQVWTALTETDEDPANSDNVILFYSNRSLAKASNGSGSASSNPDNWNREHSWPKSHGFSGTSNEAYTDIQHLRATDISVNGSRASLDFDYSDAPLAEAPENRVDGDSFEPRDAIKGDVARMMMYMDVRYEGSSADITPDLMLVNRLTSGDEAALGKLCVLLEWHNNDPVDNAELTRQNTIYEYQGNRNPFVDHPDWAALLYPASSCEDSEPTEPPTDPDPSEPAAAASLMLTAIFDGPLSGGVPKGIELLVTQDTDDLSVCGVGSANNGGGSSGEEFVFPAVSARAGDYIYIASEADGFTSFFGFAPDYTSNAMSINGDDAVEVFCHGELIDIYGDANTDGTGEAWEYTDSFAYRNSGSASVIFEVNNWQVPGTDTLDGQTSNSSATTPIPVGTYALTPATLFFSEYVEGSSFNKALELVNVGGTEIDLSEYAVQVFANGNTTGNSIIALSGSLAAGGVYVLANDGADSAITAVANALTGEVNFNGDDAVVLLQNGEIVDAIGQIGVRTEWGSGDTSTKDNTLRRKAGITSGDSNAFDTFDPAFEWDGFANNSFDNLGRYGDATGGGSDDSLGVCADEATYIHTVQGAESASALAGKTVVVEGVVTHITPALSGYFVQEEAADTDNDDNTSEGIFVKADGSDLKPGDVVRVLGSVEEQYGRTQLVAQQDPLLCGSGTVVPVVINLPKTAQDSFEAVEGMLVTNATDWIINNVYNYGSYGEVAVSSQRLYVPTQLYGSDSEEAAALSAANALDQVLIDDNSDGSDTTEHLLMPGEFGPYNSVRSGDTVTSVVGVMDYGFSAYRIRPVEVADVINSNARTEQPEIEPGSLRIASFNVLNLFNGDGEGAGFPTSRGADSFAEYQRQLDKIVAAMSELDADVIGLLELENDGFGQTSTLAQLTAAMNDAAGDERYAYVDANVTTIGSDEITSGIIYRQDKVTTKGGAAILSEANSIADENGPLFAWNNRPSLAQKFSLNSTGNEFVVDVNHFKSKGSSCGTGDDDPLGGNCNLTRTRAAIALTAWLAETYGDTPTVVVGDLNAYAQEDPIRYLTGAGFTDTLAQTDGLKTYSYTFQGAAGTLDYQLANAPMAQYLVDATVWHVNADESPALDYNSEYKPDSWLNTLVYRASDHDPVLATYQFALIGDWDGDNDVDYLDSRALLNAILRRQPIDDSFDINGDGKINTRDVAALGKLCTRRACATGETSNRGNSPFAGLFSR</sequence>
<evidence type="ECO:0000313" key="5">
    <source>
        <dbReference type="EMBL" id="AXR05379.1"/>
    </source>
</evidence>
<dbReference type="CDD" id="cd04486">
    <property type="entry name" value="YhcR_OBF_like"/>
    <property type="match status" value="1"/>
</dbReference>
<dbReference type="GO" id="GO:0004553">
    <property type="term" value="F:hydrolase activity, hydrolyzing O-glycosyl compounds"/>
    <property type="evidence" value="ECO:0007669"/>
    <property type="project" value="InterPro"/>
</dbReference>
<dbReference type="PANTHER" id="PTHR42834">
    <property type="entry name" value="ENDONUCLEASE/EXONUCLEASE/PHOSPHATASE FAMILY PROTEIN (AFU_ORTHOLOGUE AFUA_3G09210)"/>
    <property type="match status" value="1"/>
</dbReference>
<proteinExistence type="inferred from homology"/>
<organism evidence="5 6">
    <name type="scientific">Salinimonas sediminis</name>
    <dbReference type="NCBI Taxonomy" id="2303538"/>
    <lineage>
        <taxon>Bacteria</taxon>
        <taxon>Pseudomonadati</taxon>
        <taxon>Pseudomonadota</taxon>
        <taxon>Gammaproteobacteria</taxon>
        <taxon>Alteromonadales</taxon>
        <taxon>Alteromonadaceae</taxon>
        <taxon>Alteromonas/Salinimonas group</taxon>
        <taxon>Salinimonas</taxon>
    </lineage>
</organism>
<dbReference type="SUPFAM" id="SSF63446">
    <property type="entry name" value="Type I dockerin domain"/>
    <property type="match status" value="1"/>
</dbReference>
<dbReference type="SUPFAM" id="SSF56219">
    <property type="entry name" value="DNase I-like"/>
    <property type="match status" value="1"/>
</dbReference>
<feature type="domain" description="LTD" evidence="4">
    <location>
        <begin position="647"/>
        <end position="765"/>
    </location>
</feature>
<dbReference type="InterPro" id="IPR002105">
    <property type="entry name" value="Dockerin_1_rpt"/>
</dbReference>
<dbReference type="Proteomes" id="UP000262073">
    <property type="component" value="Chromosome"/>
</dbReference>
<feature type="chain" id="PRO_5016847653" evidence="3">
    <location>
        <begin position="20"/>
        <end position="1475"/>
    </location>
</feature>
<dbReference type="Gene3D" id="3.60.10.10">
    <property type="entry name" value="Endonuclease/exonuclease/phosphatase"/>
    <property type="match status" value="1"/>
</dbReference>
<dbReference type="KEGG" id="salm:D0Y50_02745"/>
<dbReference type="SUPFAM" id="SSF74853">
    <property type="entry name" value="Lamin A/C globular tail domain"/>
    <property type="match status" value="1"/>
</dbReference>
<dbReference type="SUPFAM" id="SSF54060">
    <property type="entry name" value="His-Me finger endonucleases"/>
    <property type="match status" value="1"/>
</dbReference>
<dbReference type="InterPro" id="IPR001322">
    <property type="entry name" value="Lamin_tail_dom"/>
</dbReference>
<protein>
    <submittedName>
        <fullName evidence="5">Endonuclease I</fullName>
    </submittedName>
</protein>
<dbReference type="Pfam" id="PF03372">
    <property type="entry name" value="Exo_endo_phos"/>
    <property type="match status" value="1"/>
</dbReference>
<feature type="region of interest" description="Disordered" evidence="2">
    <location>
        <begin position="292"/>
        <end position="319"/>
    </location>
</feature>
<evidence type="ECO:0000259" key="4">
    <source>
        <dbReference type="PROSITE" id="PS51841"/>
    </source>
</evidence>